<evidence type="ECO:0000256" key="2">
    <source>
        <dbReference type="ARBA" id="ARBA00022691"/>
    </source>
</evidence>
<evidence type="ECO:0008006" key="5">
    <source>
        <dbReference type="Google" id="ProtNLM"/>
    </source>
</evidence>
<dbReference type="PANTHER" id="PTHR35897:SF1">
    <property type="entry name" value="METHYLTRANSFERASE AUSD"/>
    <property type="match status" value="1"/>
</dbReference>
<gene>
    <name evidence="3" type="ORF">EV420DRAFT_1679891</name>
</gene>
<keyword evidence="4" id="KW-1185">Reference proteome</keyword>
<evidence type="ECO:0000256" key="1">
    <source>
        <dbReference type="ARBA" id="ARBA00022679"/>
    </source>
</evidence>
<name>A0AA39KHL4_ARMTA</name>
<dbReference type="InterPro" id="IPR051654">
    <property type="entry name" value="Meroterpenoid_MTases"/>
</dbReference>
<dbReference type="Proteomes" id="UP001175211">
    <property type="component" value="Unassembled WGS sequence"/>
</dbReference>
<comment type="caution">
    <text evidence="3">The sequence shown here is derived from an EMBL/GenBank/DDBJ whole genome shotgun (WGS) entry which is preliminary data.</text>
</comment>
<dbReference type="AlphaFoldDB" id="A0AA39KHL4"/>
<evidence type="ECO:0000313" key="3">
    <source>
        <dbReference type="EMBL" id="KAK0459028.1"/>
    </source>
</evidence>
<organism evidence="3 4">
    <name type="scientific">Armillaria tabescens</name>
    <name type="common">Ringless honey mushroom</name>
    <name type="synonym">Agaricus tabescens</name>
    <dbReference type="NCBI Taxonomy" id="1929756"/>
    <lineage>
        <taxon>Eukaryota</taxon>
        <taxon>Fungi</taxon>
        <taxon>Dikarya</taxon>
        <taxon>Basidiomycota</taxon>
        <taxon>Agaricomycotina</taxon>
        <taxon>Agaricomycetes</taxon>
        <taxon>Agaricomycetidae</taxon>
        <taxon>Agaricales</taxon>
        <taxon>Marasmiineae</taxon>
        <taxon>Physalacriaceae</taxon>
        <taxon>Desarmillaria</taxon>
    </lineage>
</organism>
<accession>A0AA39KHL4</accession>
<reference evidence="3" key="1">
    <citation type="submission" date="2023-06" db="EMBL/GenBank/DDBJ databases">
        <authorList>
            <consortium name="Lawrence Berkeley National Laboratory"/>
            <person name="Ahrendt S."/>
            <person name="Sahu N."/>
            <person name="Indic B."/>
            <person name="Wong-Bajracharya J."/>
            <person name="Merenyi Z."/>
            <person name="Ke H.-M."/>
            <person name="Monk M."/>
            <person name="Kocsube S."/>
            <person name="Drula E."/>
            <person name="Lipzen A."/>
            <person name="Balint B."/>
            <person name="Henrissat B."/>
            <person name="Andreopoulos B."/>
            <person name="Martin F.M."/>
            <person name="Harder C.B."/>
            <person name="Rigling D."/>
            <person name="Ford K.L."/>
            <person name="Foster G.D."/>
            <person name="Pangilinan J."/>
            <person name="Papanicolaou A."/>
            <person name="Barry K."/>
            <person name="LaButti K."/>
            <person name="Viragh M."/>
            <person name="Koriabine M."/>
            <person name="Yan M."/>
            <person name="Riley R."/>
            <person name="Champramary S."/>
            <person name="Plett K.L."/>
            <person name="Tsai I.J."/>
            <person name="Slot J."/>
            <person name="Sipos G."/>
            <person name="Plett J."/>
            <person name="Nagy L.G."/>
            <person name="Grigoriev I.V."/>
        </authorList>
    </citation>
    <scope>NUCLEOTIDE SEQUENCE</scope>
    <source>
        <strain evidence="3">CCBAS 213</strain>
    </source>
</reference>
<dbReference type="PANTHER" id="PTHR35897">
    <property type="entry name" value="METHYLTRANSFERASE AUSD"/>
    <property type="match status" value="1"/>
</dbReference>
<dbReference type="GeneID" id="85362750"/>
<protein>
    <recommendedName>
        <fullName evidence="5">Methyltransferase domain-containing protein</fullName>
    </recommendedName>
</protein>
<keyword evidence="1" id="KW-0808">Transferase</keyword>
<keyword evidence="2" id="KW-0949">S-adenosyl-L-methionine</keyword>
<dbReference type="GO" id="GO:0016740">
    <property type="term" value="F:transferase activity"/>
    <property type="evidence" value="ECO:0007669"/>
    <property type="project" value="UniProtKB-KW"/>
</dbReference>
<dbReference type="RefSeq" id="XP_060331278.1">
    <property type="nucleotide sequence ID" value="XM_060479202.1"/>
</dbReference>
<proteinExistence type="predicted"/>
<dbReference type="EMBL" id="JAUEPS010000016">
    <property type="protein sequence ID" value="KAK0459028.1"/>
    <property type="molecule type" value="Genomic_DNA"/>
</dbReference>
<evidence type="ECO:0000313" key="4">
    <source>
        <dbReference type="Proteomes" id="UP001175211"/>
    </source>
</evidence>
<sequence>MDESSLFISQDRGACLSHVDTFPPLSEGEVRPYPTMSSNHTFLDPSLYTLAEDEAAFIKSQTGIYDGRRAKKPHIRYPGRGMHSGWVFILAFRASVTAMQIYPFSSIHQFEFAQPKISKLPCYQQFLNLGRGCKGIYADIGCCLGADPRKAVMDGYPIDQIVASDLRPEFWELGHKFFKSTPETFPARFIPVDIFDLTGLSKTEGGPIPDISKVQSLAELRGNISAIHASALFHFFNYEEQFELGKIMASLLSFAPGFMIFGAHVSRPEGQIYLEVALDNDDRYGIFFHSPESWKSLWDGVIFPKGTLRVDASLHEMGVKPANVTILTGKSSNETYYHLI</sequence>